<evidence type="ECO:0008006" key="3">
    <source>
        <dbReference type="Google" id="ProtNLM"/>
    </source>
</evidence>
<evidence type="ECO:0000313" key="1">
    <source>
        <dbReference type="EMBL" id="MFB9622815.1"/>
    </source>
</evidence>
<keyword evidence="2" id="KW-1185">Reference proteome</keyword>
<organism evidence="1 2">
    <name type="scientific">Nonomuraea helvata</name>
    <dbReference type="NCBI Taxonomy" id="37484"/>
    <lineage>
        <taxon>Bacteria</taxon>
        <taxon>Bacillati</taxon>
        <taxon>Actinomycetota</taxon>
        <taxon>Actinomycetes</taxon>
        <taxon>Streptosporangiales</taxon>
        <taxon>Streptosporangiaceae</taxon>
        <taxon>Nonomuraea</taxon>
    </lineage>
</organism>
<evidence type="ECO:0000313" key="2">
    <source>
        <dbReference type="Proteomes" id="UP001589532"/>
    </source>
</evidence>
<reference evidence="1 2" key="1">
    <citation type="submission" date="2024-09" db="EMBL/GenBank/DDBJ databases">
        <authorList>
            <person name="Sun Q."/>
            <person name="Mori K."/>
        </authorList>
    </citation>
    <scope>NUCLEOTIDE SEQUENCE [LARGE SCALE GENOMIC DNA]</scope>
    <source>
        <strain evidence="1 2">JCM 3143</strain>
    </source>
</reference>
<name>A0ABV5RTR0_9ACTN</name>
<sequence length="109" mass="12436">MTSLEEERRNVPFECRGCWHVWEEEYLVRHFSDRHGNECLIWLCGGLPVLPPSPGAVICPRCGSQQATTFPDGYLARHPELIPPAHPPVPDDAPLRSPVKYPLFYERVT</sequence>
<dbReference type="Proteomes" id="UP001589532">
    <property type="component" value="Unassembled WGS sequence"/>
</dbReference>
<dbReference type="RefSeq" id="WP_345002638.1">
    <property type="nucleotide sequence ID" value="NZ_BAAAXV010000011.1"/>
</dbReference>
<proteinExistence type="predicted"/>
<protein>
    <recommendedName>
        <fullName evidence="3">C2H2-type domain-containing protein</fullName>
    </recommendedName>
</protein>
<gene>
    <name evidence="1" type="ORF">ACFFSA_06960</name>
</gene>
<comment type="caution">
    <text evidence="1">The sequence shown here is derived from an EMBL/GenBank/DDBJ whole genome shotgun (WGS) entry which is preliminary data.</text>
</comment>
<dbReference type="EMBL" id="JBHMBW010000004">
    <property type="protein sequence ID" value="MFB9622815.1"/>
    <property type="molecule type" value="Genomic_DNA"/>
</dbReference>
<accession>A0ABV5RTR0</accession>